<dbReference type="InterPro" id="IPR025697">
    <property type="entry name" value="CLU_dom"/>
</dbReference>
<dbReference type="GO" id="GO:0003729">
    <property type="term" value="F:mRNA binding"/>
    <property type="evidence" value="ECO:0007669"/>
    <property type="project" value="TreeGrafter"/>
</dbReference>
<feature type="compositionally biased region" description="Basic and acidic residues" evidence="2">
    <location>
        <begin position="239"/>
        <end position="261"/>
    </location>
</feature>
<evidence type="ECO:0000259" key="5">
    <source>
        <dbReference type="Pfam" id="PF15044"/>
    </source>
</evidence>
<feature type="compositionally biased region" description="Polar residues" evidence="2">
    <location>
        <begin position="8"/>
        <end position="18"/>
    </location>
</feature>
<dbReference type="Pfam" id="PF12807">
    <property type="entry name" value="eIF3_p135"/>
    <property type="match status" value="1"/>
</dbReference>
<dbReference type="OrthoDB" id="1414216at2759"/>
<feature type="compositionally biased region" description="Low complexity" evidence="2">
    <location>
        <begin position="179"/>
        <end position="189"/>
    </location>
</feature>
<feature type="region of interest" description="Disordered" evidence="2">
    <location>
        <begin position="1602"/>
        <end position="1630"/>
    </location>
</feature>
<dbReference type="Pfam" id="PF13424">
    <property type="entry name" value="TPR_12"/>
    <property type="match status" value="1"/>
</dbReference>
<gene>
    <name evidence="6" type="ORF">BINO364_LOCUS2447</name>
</gene>
<feature type="compositionally biased region" description="Basic and acidic residues" evidence="2">
    <location>
        <begin position="273"/>
        <end position="309"/>
    </location>
</feature>
<feature type="region of interest" description="Disordered" evidence="2">
    <location>
        <begin position="926"/>
        <end position="967"/>
    </location>
</feature>
<feature type="compositionally biased region" description="Low complexity" evidence="2">
    <location>
        <begin position="91"/>
        <end position="102"/>
    </location>
</feature>
<dbReference type="CDD" id="cd15466">
    <property type="entry name" value="CLU-central"/>
    <property type="match status" value="1"/>
</dbReference>
<keyword evidence="1" id="KW-0963">Cytoplasm</keyword>
<feature type="compositionally biased region" description="Basic and acidic residues" evidence="2">
    <location>
        <begin position="202"/>
        <end position="211"/>
    </location>
</feature>
<dbReference type="Pfam" id="PF15044">
    <property type="entry name" value="CLU_N"/>
    <property type="match status" value="1"/>
</dbReference>
<feature type="region of interest" description="Disordered" evidence="2">
    <location>
        <begin position="1190"/>
        <end position="1224"/>
    </location>
</feature>
<feature type="domain" description="CLU central" evidence="3">
    <location>
        <begin position="1102"/>
        <end position="1284"/>
    </location>
</feature>
<dbReference type="SUPFAM" id="SSF103107">
    <property type="entry name" value="Hypothetical protein c14orf129, hspc210"/>
    <property type="match status" value="1"/>
</dbReference>
<dbReference type="InterPro" id="IPR011990">
    <property type="entry name" value="TPR-like_helical_dom_sf"/>
</dbReference>
<dbReference type="FunFam" id="1.25.40.10:FF:000099">
    <property type="entry name" value="Clustered mitochondria protein homolog"/>
    <property type="match status" value="1"/>
</dbReference>
<evidence type="ECO:0000259" key="3">
    <source>
        <dbReference type="Pfam" id="PF12807"/>
    </source>
</evidence>
<feature type="compositionally biased region" description="Polar residues" evidence="2">
    <location>
        <begin position="25"/>
        <end position="38"/>
    </location>
</feature>
<protein>
    <recommendedName>
        <fullName evidence="8">Clustered mitochondria protein homolog</fullName>
    </recommendedName>
</protein>
<dbReference type="SUPFAM" id="SSF48452">
    <property type="entry name" value="TPR-like"/>
    <property type="match status" value="2"/>
</dbReference>
<sequence>MALGGEVNNDNATKQTSQKVKKCPVTSNLTEKSGSENGNKVLKTEKVPKMKKESNKNLNAVSCSNGHVSTNGRADDEGGGGNVPSPRVSYAAAARKAASPQANNTPPQYPQSTECLKGKSLSEKPAVKSGTSTTKLNGDRSISDDNNENNKDKPSTKEPIMNGTENTNVDLINGDPKNNSDCDISSSSNTKIVSNGINSDTDDTKSSKSDENNDIGETPDLNLTVFDTKSVSSKKKENKKISSEKQKDADKKKSKADNSVDDKEDNESLSTLDKLDKDEDKTDDEVGKINNGDKERESSPSEDGDEKKRDAEVVFIQDMGFTVKIVSPRAEPLDIQVSSMELVQEIHQVLMDREDTCHRTCFSLQLDGITLDNFAELKNIEGLKEGSVIKVVEEPYTMREARIHVRHVRDLLKSIDYVDAYAGQECSSLAFLNVITQGDILEKKKSRPESVDCTPPDYIMPGSTERPLLPLHPGLTKENKAPQCLKVLTTSGWNPPPGPRKMCGDLLYLHVITLEDRHFHITACPRGFYLNQSTEEVFNPRPFNPSLLCHSLIELLSIVSPAFKRNFALVQKRRMQKHPFERVATPYQVYQWASPMLDHTVDAIRAEDTFSSKLGYEEHIPGQTRDWNEELQTTRELPRATLPERLLRERAIFKVHSDFVAAATRGAMAVVDGNVMAINPGEEPKMQMFIWNNIFFSLGFDVRDHYKDLGGDAAAFVAPRNDLQGVRVYSAVDTAGLHTLGTVVVDYRGYRVTAQSIIPGILEKEQEQSVVYGSIDFGTTVLSHPKYMELLSKAGQQLKIMPHSVISANGETVELCSSVECKGIIGNDGRHYILDLLRTFPPDVNFLQLEDDELREDIKSMGFPIIHKHKLCCLRQELVDSFVEARYFMFIRYAAFHLQQLSAKRQRKTSEQKSLEANKVSAIKEAVKETEKETKTDNKSQEKETKDKKQKKDEKKEKEKLDTAKKEDVKEKVTEKEVVESLDVKEKDDEILLNENYSEIDTDVAKKIVESITDSICSGDKQESDSGERSRAVVAAAARAVASLKESEFDVRFNPDVYSAGIKHAAAPEQLARQRHLVKEAAAFLLTTQIPAFVRECLEHTSAPMDGAGLTEALHARGINVRYLGRVCAALRPHAPLAYLHSIAVAELLLRAAKHVYTPYLQGCEAMYTGTAVAHFLNCFLGACPSPSAGATEAPARAPRSRRRAKKTHHASPASPPPSPDWQNLTPKALFAQIKQELKAYWGYELNAESMDVFIEKHALQKISLLRSFALKVGLQVLLREYDFDNKNKTTFSGSDIMNIFPVVKHINPRASDAYNFYTTGQNKIQAGAVSEGHELIAEALNLLNNVYGAMHGEIAQCLRMVARLCYVTGDHRDAMAYQQKAVLMSERVNGIDHPYTITEYSHLALYCFANGQVSTALKLLYRARYLALLVCGENHPEMALLDSNIALILHAVGEYELSLRFAERALRVTAATHGARSLKAAVARHLLARTLSCLGDFRAALQHEKETYSIYKQLLGEKHEKTRESSECLRHLTQQAVVLQKRLTEASARGLHAPAPLHIQPPAMASVIDMLNLINGILFVQISPQDIEQFKAEIEKRQLKDLPIPGLADATHKSDGDAAGPKEVNGADS</sequence>
<reference evidence="6" key="1">
    <citation type="submission" date="2021-12" db="EMBL/GenBank/DDBJ databases">
        <authorList>
            <person name="Martin H S."/>
        </authorList>
    </citation>
    <scope>NUCLEOTIDE SEQUENCE</scope>
</reference>
<accession>A0A8J9U806</accession>
<dbReference type="HAMAP" id="MF_03013">
    <property type="entry name" value="CLU"/>
    <property type="match status" value="1"/>
</dbReference>
<name>A0A8J9U806_9NEOP</name>
<feature type="compositionally biased region" description="Basic and acidic residues" evidence="2">
    <location>
        <begin position="42"/>
        <end position="55"/>
    </location>
</feature>
<keyword evidence="7" id="KW-1185">Reference proteome</keyword>
<feature type="non-terminal residue" evidence="6">
    <location>
        <position position="1630"/>
    </location>
</feature>
<feature type="compositionally biased region" description="Polar residues" evidence="2">
    <location>
        <begin position="103"/>
        <end position="114"/>
    </location>
</feature>
<feature type="compositionally biased region" description="Polar residues" evidence="2">
    <location>
        <begin position="56"/>
        <end position="72"/>
    </location>
</feature>
<evidence type="ECO:0000259" key="4">
    <source>
        <dbReference type="Pfam" id="PF13236"/>
    </source>
</evidence>
<evidence type="ECO:0000256" key="1">
    <source>
        <dbReference type="ARBA" id="ARBA00022490"/>
    </source>
</evidence>
<dbReference type="Pfam" id="PF13374">
    <property type="entry name" value="TPR_10"/>
    <property type="match status" value="1"/>
</dbReference>
<evidence type="ECO:0000256" key="2">
    <source>
        <dbReference type="SAM" id="MobiDB-lite"/>
    </source>
</evidence>
<dbReference type="PANTHER" id="PTHR12601">
    <property type="entry name" value="EUKARYOTIC TRANSLATION INITIATION FACTOR 3 SUBUNIT EIF-3"/>
    <property type="match status" value="1"/>
</dbReference>
<organism evidence="6 7">
    <name type="scientific">Brenthis ino</name>
    <name type="common">lesser marbled fritillary</name>
    <dbReference type="NCBI Taxonomy" id="405034"/>
    <lineage>
        <taxon>Eukaryota</taxon>
        <taxon>Metazoa</taxon>
        <taxon>Ecdysozoa</taxon>
        <taxon>Arthropoda</taxon>
        <taxon>Hexapoda</taxon>
        <taxon>Insecta</taxon>
        <taxon>Pterygota</taxon>
        <taxon>Neoptera</taxon>
        <taxon>Endopterygota</taxon>
        <taxon>Lepidoptera</taxon>
        <taxon>Glossata</taxon>
        <taxon>Ditrysia</taxon>
        <taxon>Papilionoidea</taxon>
        <taxon>Nymphalidae</taxon>
        <taxon>Heliconiinae</taxon>
        <taxon>Argynnini</taxon>
        <taxon>Brenthis</taxon>
    </lineage>
</organism>
<feature type="region of interest" description="Disordered" evidence="2">
    <location>
        <begin position="1"/>
        <end position="309"/>
    </location>
</feature>
<dbReference type="InterPro" id="IPR033646">
    <property type="entry name" value="CLU-central"/>
</dbReference>
<dbReference type="Pfam" id="PF13236">
    <property type="entry name" value="CLU"/>
    <property type="match status" value="1"/>
</dbReference>
<dbReference type="InterPro" id="IPR027523">
    <property type="entry name" value="CLU_prot"/>
</dbReference>
<dbReference type="Gene3D" id="1.25.40.10">
    <property type="entry name" value="Tetratricopeptide repeat domain"/>
    <property type="match status" value="1"/>
</dbReference>
<dbReference type="InterPro" id="IPR023231">
    <property type="entry name" value="GSKIP_dom_sf"/>
</dbReference>
<dbReference type="EMBL" id="OV170230">
    <property type="protein sequence ID" value="CAH0715536.1"/>
    <property type="molecule type" value="Genomic_DNA"/>
</dbReference>
<proteinExistence type="inferred from homology"/>
<dbReference type="PANTHER" id="PTHR12601:SF6">
    <property type="entry name" value="CLUSTERED MITOCHONDRIA PROTEIN HOMOLOG"/>
    <property type="match status" value="1"/>
</dbReference>
<dbReference type="Proteomes" id="UP000838878">
    <property type="component" value="Chromosome 10"/>
</dbReference>
<dbReference type="InterPro" id="IPR028275">
    <property type="entry name" value="CLU_N"/>
</dbReference>
<dbReference type="GO" id="GO:0005737">
    <property type="term" value="C:cytoplasm"/>
    <property type="evidence" value="ECO:0007669"/>
    <property type="project" value="TreeGrafter"/>
</dbReference>
<feature type="compositionally biased region" description="Basic and acidic residues" evidence="2">
    <location>
        <begin position="116"/>
        <end position="126"/>
    </location>
</feature>
<feature type="compositionally biased region" description="Basic and acidic residues" evidence="2">
    <location>
        <begin position="137"/>
        <end position="156"/>
    </location>
</feature>
<dbReference type="GO" id="GO:0048312">
    <property type="term" value="P:intracellular distribution of mitochondria"/>
    <property type="evidence" value="ECO:0007669"/>
    <property type="project" value="TreeGrafter"/>
</dbReference>
<evidence type="ECO:0008006" key="8">
    <source>
        <dbReference type="Google" id="ProtNLM"/>
    </source>
</evidence>
<feature type="compositionally biased region" description="Basic residues" evidence="2">
    <location>
        <begin position="1199"/>
        <end position="1210"/>
    </location>
</feature>
<feature type="domain" description="Clu" evidence="4">
    <location>
        <begin position="626"/>
        <end position="846"/>
    </location>
</feature>
<feature type="domain" description="Clustered mitochondria protein N-terminal" evidence="5">
    <location>
        <begin position="341"/>
        <end position="411"/>
    </location>
</feature>
<evidence type="ECO:0000313" key="7">
    <source>
        <dbReference type="Proteomes" id="UP000838878"/>
    </source>
</evidence>
<evidence type="ECO:0000313" key="6">
    <source>
        <dbReference type="EMBL" id="CAH0715536.1"/>
    </source>
</evidence>